<dbReference type="Proteomes" id="UP000053676">
    <property type="component" value="Unassembled WGS sequence"/>
</dbReference>
<evidence type="ECO:0000259" key="2">
    <source>
        <dbReference type="Pfam" id="PF10881"/>
    </source>
</evidence>
<name>W2TKV8_NECAM</name>
<evidence type="ECO:0000256" key="1">
    <source>
        <dbReference type="SAM" id="MobiDB-lite"/>
    </source>
</evidence>
<dbReference type="AlphaFoldDB" id="W2TKV8"/>
<evidence type="ECO:0000313" key="3">
    <source>
        <dbReference type="EMBL" id="ETN82423.1"/>
    </source>
</evidence>
<proteinExistence type="predicted"/>
<accession>W2TKV8</accession>
<feature type="domain" description="DUF2726" evidence="2">
    <location>
        <begin position="2"/>
        <end position="106"/>
    </location>
</feature>
<dbReference type="InterPro" id="IPR024402">
    <property type="entry name" value="DUF2726"/>
</dbReference>
<keyword evidence="4" id="KW-1185">Reference proteome</keyword>
<protein>
    <recommendedName>
        <fullName evidence="2">DUF2726 domain-containing protein</fullName>
    </recommendedName>
</protein>
<reference evidence="4" key="1">
    <citation type="journal article" date="2014" name="Nat. Genet.">
        <title>Genome of the human hookworm Necator americanus.</title>
        <authorList>
            <person name="Tang Y.T."/>
            <person name="Gao X."/>
            <person name="Rosa B.A."/>
            <person name="Abubucker S."/>
            <person name="Hallsworth-Pepin K."/>
            <person name="Martin J."/>
            <person name="Tyagi R."/>
            <person name="Heizer E."/>
            <person name="Zhang X."/>
            <person name="Bhonagiri-Palsikar V."/>
            <person name="Minx P."/>
            <person name="Warren W.C."/>
            <person name="Wang Q."/>
            <person name="Zhan B."/>
            <person name="Hotez P.J."/>
            <person name="Sternberg P.W."/>
            <person name="Dougall A."/>
            <person name="Gaze S.T."/>
            <person name="Mulvenna J."/>
            <person name="Sotillo J."/>
            <person name="Ranganathan S."/>
            <person name="Rabelo E.M."/>
            <person name="Wilson R.K."/>
            <person name="Felgner P.L."/>
            <person name="Bethony J."/>
            <person name="Hawdon J.M."/>
            <person name="Gasser R.B."/>
            <person name="Loukas A."/>
            <person name="Mitreva M."/>
        </authorList>
    </citation>
    <scope>NUCLEOTIDE SEQUENCE [LARGE SCALE GENOMIC DNA]</scope>
</reference>
<dbReference type="EMBL" id="KI658487">
    <property type="protein sequence ID" value="ETN82423.1"/>
    <property type="molecule type" value="Genomic_DNA"/>
</dbReference>
<dbReference type="KEGG" id="nai:NECAME_17723"/>
<sequence length="171" mass="19585">MYWKLIKALPECVVLAQVNFGSFIYTKGGTAKENYINFNKMKQKRADFLICNKDFKIIAAVELDDSSHNKEKDEKRDKALMEAGIATIRWNVGNLPGEKEIKEKVDRLKASTAVNMEPRQHDRGKKHENDQRLPGRDQGKVWTQLRLQIGQVPGVDNNGDRILPEKKKHDG</sequence>
<gene>
    <name evidence="3" type="ORF">NECAME_17723</name>
</gene>
<evidence type="ECO:0000313" key="4">
    <source>
        <dbReference type="Proteomes" id="UP000053676"/>
    </source>
</evidence>
<dbReference type="Pfam" id="PF10881">
    <property type="entry name" value="DUF2726"/>
    <property type="match status" value="1"/>
</dbReference>
<feature type="compositionally biased region" description="Basic and acidic residues" evidence="1">
    <location>
        <begin position="118"/>
        <end position="139"/>
    </location>
</feature>
<feature type="region of interest" description="Disordered" evidence="1">
    <location>
        <begin position="113"/>
        <end position="171"/>
    </location>
</feature>
<organism evidence="3 4">
    <name type="scientific">Necator americanus</name>
    <name type="common">Human hookworm</name>
    <dbReference type="NCBI Taxonomy" id="51031"/>
    <lineage>
        <taxon>Eukaryota</taxon>
        <taxon>Metazoa</taxon>
        <taxon>Ecdysozoa</taxon>
        <taxon>Nematoda</taxon>
        <taxon>Chromadorea</taxon>
        <taxon>Rhabditida</taxon>
        <taxon>Rhabditina</taxon>
        <taxon>Rhabditomorpha</taxon>
        <taxon>Strongyloidea</taxon>
        <taxon>Ancylostomatidae</taxon>
        <taxon>Bunostominae</taxon>
        <taxon>Necator</taxon>
    </lineage>
</organism>
<feature type="compositionally biased region" description="Basic and acidic residues" evidence="1">
    <location>
        <begin position="158"/>
        <end position="171"/>
    </location>
</feature>